<gene>
    <name evidence="3" type="ORF">V565_107620</name>
</gene>
<dbReference type="EMBL" id="AZST01000405">
    <property type="protein sequence ID" value="KEP49120.1"/>
    <property type="molecule type" value="Genomic_DNA"/>
</dbReference>
<proteinExistence type="predicted"/>
<evidence type="ECO:0000313" key="4">
    <source>
        <dbReference type="Proteomes" id="UP000027456"/>
    </source>
</evidence>
<sequence>MSGLRLPKVSRGALSRDASEACSTYCPSPCTEILCDASTSVNKTLPLQSASTSTSPPSAIPPTDISTYGQTRKLNWKHLREFASLSDLVGPFKTFADDLIECAHIYECVSENQEEFAALQKELETLFEELNKHLTPNTPPVMTASIKNICNSIQAEIVHVKCKQSRNRLKRAIEIGEDAGEVLATYRRIQNHVQRLLLNVNLSTWKVVGELVAENRLAKLSLAPSARYDSAQALKVERGECALGTRIGVFNIISQWMDNPYSECVYWLNGIAGTGKTTIAYSICAQLHAKHRLAASFFCSQSLPECREASYIIPSIAYQLARFSRPFQLELLRELEENPDAHGALPQAQFDTLISRPLERARDPWPSNSIVVIDALNECDSMKGACLVLEILLIQSRNLPVKFFVSSRPDPAIRELMSNRSEIARLVLHELDNNLIQSDIKAYLTMELATINPLAEQITMLVEHAGILFTYAAFIIRLIGCGKSDRNPRSLERFESILKIMTLLSSSHKKIDDLYALICWVIGEDPNLDEMSRNDMQLVLGALISAREPLAITALSGSFKFDDEDRMGAALSYILLKLRAIESSPLTIPPIVPLRYLPVQYYPPENRPSLSRITSLDDDREFKDGDPEDAKLAHTCRLPSLDSNTRKNALPFILQGYAQWVDSVVFDQLRVVGSVKDGVVHHFSNSEATRSRIILLGHILGMWGKSQGSTSRSASIIESWTTEAHRAIKRFQEKDPDPRCKNDMDNASKALDPMMQVILIRRFASPLTTILTLMELAAPVFRRACPDPPKQLVNLPNVLLSGNINLRNFVVTDILLSVAMARPMLFRYDTTYTPDTYRRMMGGECGFEWLYGIPDQFIVLFAWINSLAEDYGSNVDPQYVVRIEENIREMKTRALSVPGADPARTIKGTVAQEGWRHTMYAYLYLVLCGVRADDHRVMKVVKSFVRLVNSVKAGRNPDFLLFIPIITIGAFLQKEQDRKLIRERLLGLRECSIPGIAGNDCLRALVEVWKQADLEQQAPKWSDLTAAYYRLIHV</sequence>
<dbReference type="InterPro" id="IPR021858">
    <property type="entry name" value="Fun_TF"/>
</dbReference>
<dbReference type="AlphaFoldDB" id="A0A074RUW6"/>
<dbReference type="InterPro" id="IPR056884">
    <property type="entry name" value="NPHP3-like_N"/>
</dbReference>
<evidence type="ECO:0000256" key="1">
    <source>
        <dbReference type="ARBA" id="ARBA00022737"/>
    </source>
</evidence>
<dbReference type="Proteomes" id="UP000027456">
    <property type="component" value="Unassembled WGS sequence"/>
</dbReference>
<dbReference type="SUPFAM" id="SSF52540">
    <property type="entry name" value="P-loop containing nucleoside triphosphate hydrolases"/>
    <property type="match status" value="1"/>
</dbReference>
<protein>
    <submittedName>
        <fullName evidence="3">Fungal-specific transcription factor domain protein</fullName>
    </submittedName>
</protein>
<dbReference type="Gene3D" id="3.40.50.300">
    <property type="entry name" value="P-loop containing nucleotide triphosphate hydrolases"/>
    <property type="match status" value="1"/>
</dbReference>
<reference evidence="3 4" key="1">
    <citation type="submission" date="2013-12" db="EMBL/GenBank/DDBJ databases">
        <authorList>
            <person name="Cubeta M."/>
            <person name="Pakala S."/>
            <person name="Fedorova N."/>
            <person name="Thomas E."/>
            <person name="Dean R."/>
            <person name="Jabaji S."/>
            <person name="Neate S."/>
            <person name="Toda T."/>
            <person name="Tavantzis S."/>
            <person name="Vilgalys R."/>
            <person name="Bharathan N."/>
            <person name="Pakala S."/>
            <person name="Losada L.S."/>
            <person name="Zafar N."/>
            <person name="Nierman W."/>
        </authorList>
    </citation>
    <scope>NUCLEOTIDE SEQUENCE [LARGE SCALE GENOMIC DNA]</scope>
    <source>
        <strain evidence="3 4">123E</strain>
    </source>
</reference>
<dbReference type="Pfam" id="PF24883">
    <property type="entry name" value="NPHP3_N"/>
    <property type="match status" value="1"/>
</dbReference>
<dbReference type="PANTHER" id="PTHR10039">
    <property type="entry name" value="AMELOGENIN"/>
    <property type="match status" value="1"/>
</dbReference>
<dbReference type="Pfam" id="PF11951">
    <property type="entry name" value="Fungal_trans_2"/>
    <property type="match status" value="1"/>
</dbReference>
<feature type="domain" description="Nephrocystin 3-like N-terminal" evidence="2">
    <location>
        <begin position="254"/>
        <end position="408"/>
    </location>
</feature>
<keyword evidence="4" id="KW-1185">Reference proteome</keyword>
<dbReference type="HOGENOM" id="CLU_293755_0_0_1"/>
<organism evidence="3 4">
    <name type="scientific">Rhizoctonia solani 123E</name>
    <dbReference type="NCBI Taxonomy" id="1423351"/>
    <lineage>
        <taxon>Eukaryota</taxon>
        <taxon>Fungi</taxon>
        <taxon>Dikarya</taxon>
        <taxon>Basidiomycota</taxon>
        <taxon>Agaricomycotina</taxon>
        <taxon>Agaricomycetes</taxon>
        <taxon>Cantharellales</taxon>
        <taxon>Ceratobasidiaceae</taxon>
        <taxon>Rhizoctonia</taxon>
    </lineage>
</organism>
<dbReference type="InterPro" id="IPR027417">
    <property type="entry name" value="P-loop_NTPase"/>
</dbReference>
<evidence type="ECO:0000259" key="2">
    <source>
        <dbReference type="Pfam" id="PF24883"/>
    </source>
</evidence>
<evidence type="ECO:0000313" key="3">
    <source>
        <dbReference type="EMBL" id="KEP49120.1"/>
    </source>
</evidence>
<dbReference type="PANTHER" id="PTHR10039:SF14">
    <property type="entry name" value="NACHT DOMAIN-CONTAINING PROTEIN"/>
    <property type="match status" value="1"/>
</dbReference>
<name>A0A074RUW6_9AGAM</name>
<keyword evidence="1" id="KW-0677">Repeat</keyword>
<accession>A0A074RUW6</accession>
<dbReference type="OrthoDB" id="5106486at2759"/>
<comment type="caution">
    <text evidence="3">The sequence shown here is derived from an EMBL/GenBank/DDBJ whole genome shotgun (WGS) entry which is preliminary data.</text>
</comment>